<dbReference type="EMBL" id="SZUA01000001">
    <property type="protein sequence ID" value="TKR33491.1"/>
    <property type="molecule type" value="Genomic_DNA"/>
</dbReference>
<sequence length="184" mass="20668">MEARQIRKLPRFPAAREDHFRAPPTLAERGIFLRPAADADLPYLGELYATTRADELAHAPWPQAAKQVFLHDQFSLQHRHYLSYYGDADFLMVESGGKPIGRYYLQRARPDYVIVDISLDAAARGHGVASALIEATQTDARKHGCGVVLHVNQQNLAARRLYERHGFVPTAGDAPTHLRMIWSA</sequence>
<evidence type="ECO:0000313" key="4">
    <source>
        <dbReference type="EMBL" id="TKR33491.1"/>
    </source>
</evidence>
<gene>
    <name evidence="4" type="ORF">FCE95_04115</name>
</gene>
<evidence type="ECO:0000256" key="2">
    <source>
        <dbReference type="ARBA" id="ARBA00023315"/>
    </source>
</evidence>
<dbReference type="RefSeq" id="WP_137265699.1">
    <property type="nucleotide sequence ID" value="NZ_SZUA01000001.1"/>
</dbReference>
<keyword evidence="1 4" id="KW-0808">Transferase</keyword>
<dbReference type="Proteomes" id="UP000308707">
    <property type="component" value="Unassembled WGS sequence"/>
</dbReference>
<evidence type="ECO:0000256" key="1">
    <source>
        <dbReference type="ARBA" id="ARBA00022679"/>
    </source>
</evidence>
<dbReference type="AlphaFoldDB" id="A0A4U5JXQ6"/>
<protein>
    <submittedName>
        <fullName evidence="4">GNAT family N-acetyltransferase</fullName>
    </submittedName>
</protein>
<keyword evidence="5" id="KW-1185">Reference proteome</keyword>
<dbReference type="OrthoDB" id="5525374at2"/>
<accession>A0A4U5JXQ6</accession>
<dbReference type="PROSITE" id="PS51186">
    <property type="entry name" value="GNAT"/>
    <property type="match status" value="1"/>
</dbReference>
<name>A0A4U5JXQ6_9GAMM</name>
<dbReference type="CDD" id="cd04301">
    <property type="entry name" value="NAT_SF"/>
    <property type="match status" value="1"/>
</dbReference>
<feature type="domain" description="N-acetyltransferase" evidence="3">
    <location>
        <begin position="31"/>
        <end position="184"/>
    </location>
</feature>
<dbReference type="GO" id="GO:0016747">
    <property type="term" value="F:acyltransferase activity, transferring groups other than amino-acyl groups"/>
    <property type="evidence" value="ECO:0007669"/>
    <property type="project" value="InterPro"/>
</dbReference>
<proteinExistence type="predicted"/>
<dbReference type="InterPro" id="IPR016181">
    <property type="entry name" value="Acyl_CoA_acyltransferase"/>
</dbReference>
<evidence type="ECO:0000313" key="5">
    <source>
        <dbReference type="Proteomes" id="UP000308707"/>
    </source>
</evidence>
<dbReference type="SUPFAM" id="SSF55729">
    <property type="entry name" value="Acyl-CoA N-acyltransferases (Nat)"/>
    <property type="match status" value="1"/>
</dbReference>
<dbReference type="Gene3D" id="3.40.630.30">
    <property type="match status" value="1"/>
</dbReference>
<dbReference type="PANTHER" id="PTHR43877:SF2">
    <property type="entry name" value="AMINOALKYLPHOSPHONATE N-ACETYLTRANSFERASE-RELATED"/>
    <property type="match status" value="1"/>
</dbReference>
<comment type="caution">
    <text evidence="4">The sequence shown here is derived from an EMBL/GenBank/DDBJ whole genome shotgun (WGS) entry which is preliminary data.</text>
</comment>
<organism evidence="4 5">
    <name type="scientific">Luteimonas gilva</name>
    <dbReference type="NCBI Taxonomy" id="2572684"/>
    <lineage>
        <taxon>Bacteria</taxon>
        <taxon>Pseudomonadati</taxon>
        <taxon>Pseudomonadota</taxon>
        <taxon>Gammaproteobacteria</taxon>
        <taxon>Lysobacterales</taxon>
        <taxon>Lysobacteraceae</taxon>
        <taxon>Luteimonas</taxon>
    </lineage>
</organism>
<dbReference type="PANTHER" id="PTHR43877">
    <property type="entry name" value="AMINOALKYLPHOSPHONATE N-ACETYLTRANSFERASE-RELATED-RELATED"/>
    <property type="match status" value="1"/>
</dbReference>
<keyword evidence="2" id="KW-0012">Acyltransferase</keyword>
<evidence type="ECO:0000259" key="3">
    <source>
        <dbReference type="PROSITE" id="PS51186"/>
    </source>
</evidence>
<reference evidence="4 5" key="1">
    <citation type="submission" date="2019-04" db="EMBL/GenBank/DDBJ databases">
        <title>Reference strain of H23.</title>
        <authorList>
            <person name="Luo X."/>
        </authorList>
    </citation>
    <scope>NUCLEOTIDE SEQUENCE [LARGE SCALE GENOMIC DNA]</scope>
    <source>
        <strain evidence="4 5">H23</strain>
    </source>
</reference>
<dbReference type="InterPro" id="IPR050832">
    <property type="entry name" value="Bact_Acetyltransf"/>
</dbReference>
<dbReference type="InterPro" id="IPR000182">
    <property type="entry name" value="GNAT_dom"/>
</dbReference>
<dbReference type="Pfam" id="PF00583">
    <property type="entry name" value="Acetyltransf_1"/>
    <property type="match status" value="1"/>
</dbReference>